<feature type="domain" description="Serpin" evidence="2">
    <location>
        <begin position="58"/>
        <end position="422"/>
    </location>
</feature>
<gene>
    <name evidence="3" type="ORF">A2Z21_10690</name>
</gene>
<dbReference type="InterPro" id="IPR000215">
    <property type="entry name" value="Serpin_fam"/>
</dbReference>
<dbReference type="PANTHER" id="PTHR11461:SF211">
    <property type="entry name" value="GH10112P-RELATED"/>
    <property type="match status" value="1"/>
</dbReference>
<evidence type="ECO:0000259" key="2">
    <source>
        <dbReference type="SMART" id="SM00093"/>
    </source>
</evidence>
<dbReference type="InterPro" id="IPR042185">
    <property type="entry name" value="Serpin_sf_2"/>
</dbReference>
<protein>
    <recommendedName>
        <fullName evidence="2">Serpin domain-containing protein</fullName>
    </recommendedName>
</protein>
<comment type="similarity">
    <text evidence="1">Belongs to the serpin family.</text>
</comment>
<dbReference type="Proteomes" id="UP000179157">
    <property type="component" value="Unassembled WGS sequence"/>
</dbReference>
<dbReference type="GO" id="GO:0004867">
    <property type="term" value="F:serine-type endopeptidase inhibitor activity"/>
    <property type="evidence" value="ECO:0007669"/>
    <property type="project" value="InterPro"/>
</dbReference>
<dbReference type="AlphaFoldDB" id="A0A1F5UQ33"/>
<dbReference type="InterPro" id="IPR023796">
    <property type="entry name" value="Serpin_dom"/>
</dbReference>
<organism evidence="3 4">
    <name type="scientific">Fraserbacteria sp. (strain RBG_16_55_9)</name>
    <dbReference type="NCBI Taxonomy" id="1817864"/>
    <lineage>
        <taxon>Bacteria</taxon>
        <taxon>Candidatus Fraseribacteriota</taxon>
    </lineage>
</organism>
<dbReference type="PANTHER" id="PTHR11461">
    <property type="entry name" value="SERINE PROTEASE INHIBITOR, SERPIN"/>
    <property type="match status" value="1"/>
</dbReference>
<dbReference type="InterPro" id="IPR036186">
    <property type="entry name" value="Serpin_sf"/>
</dbReference>
<dbReference type="CDD" id="cd19590">
    <property type="entry name" value="serpin_thermopin-like"/>
    <property type="match status" value="1"/>
</dbReference>
<dbReference type="InterPro" id="IPR023795">
    <property type="entry name" value="Serpin_CS"/>
</dbReference>
<dbReference type="Pfam" id="PF00079">
    <property type="entry name" value="Serpin"/>
    <property type="match status" value="1"/>
</dbReference>
<name>A0A1F5UQ33_FRAXR</name>
<proteinExistence type="inferred from homology"/>
<dbReference type="SMART" id="SM00093">
    <property type="entry name" value="SERPIN"/>
    <property type="match status" value="1"/>
</dbReference>
<dbReference type="GO" id="GO:0005615">
    <property type="term" value="C:extracellular space"/>
    <property type="evidence" value="ECO:0007669"/>
    <property type="project" value="InterPro"/>
</dbReference>
<reference evidence="3 4" key="1">
    <citation type="journal article" date="2016" name="Nat. Commun.">
        <title>Thousands of microbial genomes shed light on interconnected biogeochemical processes in an aquifer system.</title>
        <authorList>
            <person name="Anantharaman K."/>
            <person name="Brown C.T."/>
            <person name="Hug L.A."/>
            <person name="Sharon I."/>
            <person name="Castelle C.J."/>
            <person name="Probst A.J."/>
            <person name="Thomas B.C."/>
            <person name="Singh A."/>
            <person name="Wilkins M.J."/>
            <person name="Karaoz U."/>
            <person name="Brodie E.L."/>
            <person name="Williams K.H."/>
            <person name="Hubbard S.S."/>
            <person name="Banfield J.F."/>
        </authorList>
    </citation>
    <scope>NUCLEOTIDE SEQUENCE [LARGE SCALE GENOMIC DNA]</scope>
    <source>
        <strain evidence="4">RBG_16_55_9</strain>
    </source>
</reference>
<accession>A0A1F5UQ33</accession>
<sequence>MGLSAVTLGLTSCQLVKWLGLNNQEIELVQSNVPRDLSPDATQPELNQLVSGNSQFAFDLYRNLKDQSSNLFYSPFSISLALAMTYAGAHGDTERQMAQTLHFTLPQVRLHTAFDALDLALASRAHASTEKSTGFQLVIANSIWGQSGYSFLSSFLDILAEDYGAGLRLLDFQRATEQARVTINDWVSQQTAGKIENLLPQGILKPDTKLVLTNTIYFKAAWLYPFDKNLTRDGSFHLIDGDEVTTPMMKQTQHFQYGKGQGYQVVELPYEGQQLSMVIVLPEAGQFTAFEDSIDAQKLAVMLSNMELSDVHLTLPKFGFKSNSSLKQALVHMGMEDAFSDRADFSGMTGSRDLMLTDAIHGTFVSVDEAGTEAAAATAVIVGPTAMPPGPEVELTLDRPFLFLIRDVETGTILFLGHVLNPQG</sequence>
<evidence type="ECO:0000256" key="1">
    <source>
        <dbReference type="RuleBase" id="RU000411"/>
    </source>
</evidence>
<dbReference type="InterPro" id="IPR042178">
    <property type="entry name" value="Serpin_sf_1"/>
</dbReference>
<dbReference type="STRING" id="1817864.A2Z21_10690"/>
<comment type="caution">
    <text evidence="3">The sequence shown here is derived from an EMBL/GenBank/DDBJ whole genome shotgun (WGS) entry which is preliminary data.</text>
</comment>
<dbReference type="Gene3D" id="2.30.39.10">
    <property type="entry name" value="Alpha-1-antitrypsin, domain 1"/>
    <property type="match status" value="1"/>
</dbReference>
<dbReference type="SUPFAM" id="SSF56574">
    <property type="entry name" value="Serpins"/>
    <property type="match status" value="1"/>
</dbReference>
<dbReference type="PROSITE" id="PS00284">
    <property type="entry name" value="SERPIN"/>
    <property type="match status" value="1"/>
</dbReference>
<evidence type="ECO:0000313" key="4">
    <source>
        <dbReference type="Proteomes" id="UP000179157"/>
    </source>
</evidence>
<dbReference type="Gene3D" id="3.30.497.10">
    <property type="entry name" value="Antithrombin, subunit I, domain 2"/>
    <property type="match status" value="1"/>
</dbReference>
<dbReference type="EMBL" id="MFGX01000107">
    <property type="protein sequence ID" value="OGF53288.1"/>
    <property type="molecule type" value="Genomic_DNA"/>
</dbReference>
<evidence type="ECO:0000313" key="3">
    <source>
        <dbReference type="EMBL" id="OGF53288.1"/>
    </source>
</evidence>